<name>A0A1X6WVZ2_9MICO</name>
<feature type="domain" description="Acyl-CoA dehydrogenase/oxidase C-terminal" evidence="7">
    <location>
        <begin position="238"/>
        <end position="383"/>
    </location>
</feature>
<organism evidence="10 11">
    <name type="scientific">Brevibacterium yomogidense</name>
    <dbReference type="NCBI Taxonomy" id="946573"/>
    <lineage>
        <taxon>Bacteria</taxon>
        <taxon>Bacillati</taxon>
        <taxon>Actinomycetota</taxon>
        <taxon>Actinomycetes</taxon>
        <taxon>Micrococcales</taxon>
        <taxon>Brevibacteriaceae</taxon>
        <taxon>Brevibacterium</taxon>
    </lineage>
</organism>
<evidence type="ECO:0000259" key="7">
    <source>
        <dbReference type="Pfam" id="PF00441"/>
    </source>
</evidence>
<evidence type="ECO:0000313" key="11">
    <source>
        <dbReference type="Proteomes" id="UP000196581"/>
    </source>
</evidence>
<keyword evidence="11" id="KW-1185">Reference proteome</keyword>
<dbReference type="Gene3D" id="1.10.540.10">
    <property type="entry name" value="Acyl-CoA dehydrogenase/oxidase, N-terminal domain"/>
    <property type="match status" value="1"/>
</dbReference>
<keyword evidence="4 6" id="KW-0274">FAD</keyword>
<evidence type="ECO:0000256" key="5">
    <source>
        <dbReference type="ARBA" id="ARBA00023002"/>
    </source>
</evidence>
<proteinExistence type="inferred from homology"/>
<dbReference type="PANTHER" id="PTHR43884:SF12">
    <property type="entry name" value="ISOVALERYL-COA DEHYDROGENASE, MITOCHONDRIAL-RELATED"/>
    <property type="match status" value="1"/>
</dbReference>
<dbReference type="Gene3D" id="1.20.140.10">
    <property type="entry name" value="Butyryl-CoA Dehydrogenase, subunit A, domain 3"/>
    <property type="match status" value="1"/>
</dbReference>
<dbReference type="PROSITE" id="PS00073">
    <property type="entry name" value="ACYL_COA_DH_2"/>
    <property type="match status" value="1"/>
</dbReference>
<dbReference type="SUPFAM" id="SSF56645">
    <property type="entry name" value="Acyl-CoA dehydrogenase NM domain-like"/>
    <property type="match status" value="1"/>
</dbReference>
<dbReference type="Pfam" id="PF02770">
    <property type="entry name" value="Acyl-CoA_dh_M"/>
    <property type="match status" value="1"/>
</dbReference>
<dbReference type="AlphaFoldDB" id="A0A1X6WVZ2"/>
<dbReference type="EMBL" id="FWFF01000001">
    <property type="protein sequence ID" value="SLM88572.1"/>
    <property type="molecule type" value="Genomic_DNA"/>
</dbReference>
<dbReference type="SUPFAM" id="SSF47203">
    <property type="entry name" value="Acyl-CoA dehydrogenase C-terminal domain-like"/>
    <property type="match status" value="1"/>
</dbReference>
<accession>A0A1X6WVZ2</accession>
<dbReference type="InterPro" id="IPR037069">
    <property type="entry name" value="AcylCoA_DH/ox_N_sf"/>
</dbReference>
<dbReference type="Proteomes" id="UP000196581">
    <property type="component" value="Unassembled WGS sequence"/>
</dbReference>
<dbReference type="Gene3D" id="2.40.110.10">
    <property type="entry name" value="Butyryl-CoA Dehydrogenase, subunit A, domain 2"/>
    <property type="match status" value="1"/>
</dbReference>
<dbReference type="PANTHER" id="PTHR43884">
    <property type="entry name" value="ACYL-COA DEHYDROGENASE"/>
    <property type="match status" value="1"/>
</dbReference>
<dbReference type="Pfam" id="PF00441">
    <property type="entry name" value="Acyl-CoA_dh_1"/>
    <property type="match status" value="1"/>
</dbReference>
<dbReference type="GO" id="GO:0050660">
    <property type="term" value="F:flavin adenine dinucleotide binding"/>
    <property type="evidence" value="ECO:0007669"/>
    <property type="project" value="InterPro"/>
</dbReference>
<evidence type="ECO:0000256" key="4">
    <source>
        <dbReference type="ARBA" id="ARBA00022827"/>
    </source>
</evidence>
<dbReference type="GO" id="GO:0016937">
    <property type="term" value="F:short-chain fatty acyl-CoA dehydrogenase activity"/>
    <property type="evidence" value="ECO:0007669"/>
    <property type="project" value="UniProtKB-EC"/>
</dbReference>
<dbReference type="InterPro" id="IPR009075">
    <property type="entry name" value="AcylCo_DH/oxidase_C"/>
</dbReference>
<feature type="domain" description="Acyl-CoA oxidase/dehydrogenase middle" evidence="8">
    <location>
        <begin position="124"/>
        <end position="222"/>
    </location>
</feature>
<sequence>MRRTVYNEDHESFRALAREFVERELAPKFQEYEDAGRIDKAVFAKMGELGLIGLQIPEEFGGGGQTDTFKYNAILTEETARACTSLGSLRVHQDVVTPYILEYATHEQKGRWLPGMANGTLMAAIAMTEPGTGSDLTGIRTRAEQREDGAWVLNGSKTFISGGANADLVLVIARTSAYDPDDRRGGLTIFVVPTDSPGFEVGRDLEKIGIKSQDTVELHFTDLVVQDADILGEPGRAFEYMSHNLAQERLTIAVNAVSTAQSAIRLASEYAQERTSFGQPLSSFQNTKFVLAECSTETAAAQAMLDQALEAHDAGELSPADAARVKLFTTEVQGRVIDRCLQVHGGYGYILEYPIARLYTDARVTRIYGGTSEVMKTIIAKDMGLSARRS</sequence>
<dbReference type="FunFam" id="1.20.140.10:FF:000001">
    <property type="entry name" value="Acyl-CoA dehydrogenase"/>
    <property type="match status" value="1"/>
</dbReference>
<evidence type="ECO:0000313" key="10">
    <source>
        <dbReference type="EMBL" id="SLM88572.1"/>
    </source>
</evidence>
<dbReference type="InterPro" id="IPR009100">
    <property type="entry name" value="AcylCoA_DH/oxidase_NM_dom_sf"/>
</dbReference>
<evidence type="ECO:0000259" key="8">
    <source>
        <dbReference type="Pfam" id="PF02770"/>
    </source>
</evidence>
<dbReference type="EC" id="1.3.8.1" evidence="10"/>
<evidence type="ECO:0000256" key="6">
    <source>
        <dbReference type="RuleBase" id="RU362125"/>
    </source>
</evidence>
<evidence type="ECO:0000256" key="1">
    <source>
        <dbReference type="ARBA" id="ARBA00001974"/>
    </source>
</evidence>
<comment type="cofactor">
    <cofactor evidence="1 6">
        <name>FAD</name>
        <dbReference type="ChEBI" id="CHEBI:57692"/>
    </cofactor>
</comment>
<dbReference type="PIRSF" id="PIRSF016578">
    <property type="entry name" value="HsaA"/>
    <property type="match status" value="1"/>
</dbReference>
<dbReference type="InterPro" id="IPR036250">
    <property type="entry name" value="AcylCo_DH-like_C"/>
</dbReference>
<dbReference type="FunFam" id="2.40.110.10:FF:000002">
    <property type="entry name" value="Acyl-CoA dehydrogenase fadE12"/>
    <property type="match status" value="1"/>
</dbReference>
<dbReference type="InterPro" id="IPR013786">
    <property type="entry name" value="AcylCoA_DH/ox_N"/>
</dbReference>
<dbReference type="InterPro" id="IPR006089">
    <property type="entry name" value="Acyl-CoA_DH_CS"/>
</dbReference>
<feature type="domain" description="Acyl-CoA dehydrogenase/oxidase N-terminal" evidence="9">
    <location>
        <begin position="7"/>
        <end position="119"/>
    </location>
</feature>
<dbReference type="InterPro" id="IPR006091">
    <property type="entry name" value="Acyl-CoA_Oxase/DH_mid-dom"/>
</dbReference>
<keyword evidence="3 6" id="KW-0285">Flavoprotein</keyword>
<comment type="similarity">
    <text evidence="2 6">Belongs to the acyl-CoA dehydrogenase family.</text>
</comment>
<evidence type="ECO:0000259" key="9">
    <source>
        <dbReference type="Pfam" id="PF02771"/>
    </source>
</evidence>
<dbReference type="Pfam" id="PF02771">
    <property type="entry name" value="Acyl-CoA_dh_N"/>
    <property type="match status" value="1"/>
</dbReference>
<dbReference type="InterPro" id="IPR046373">
    <property type="entry name" value="Acyl-CoA_Oxase/DH_mid-dom_sf"/>
</dbReference>
<gene>
    <name evidence="10" type="ORF">FM105_00575</name>
</gene>
<dbReference type="RefSeq" id="WP_087003132.1">
    <property type="nucleotide sequence ID" value="NZ_FWFF01000001.1"/>
</dbReference>
<keyword evidence="5 6" id="KW-0560">Oxidoreductase</keyword>
<evidence type="ECO:0000256" key="2">
    <source>
        <dbReference type="ARBA" id="ARBA00009347"/>
    </source>
</evidence>
<reference evidence="11" key="1">
    <citation type="submission" date="2017-02" db="EMBL/GenBank/DDBJ databases">
        <authorList>
            <person name="Dridi B."/>
        </authorList>
    </citation>
    <scope>NUCLEOTIDE SEQUENCE [LARGE SCALE GENOMIC DNA]</scope>
    <source>
        <strain evidence="11">B Co 03.10</strain>
    </source>
</reference>
<evidence type="ECO:0000256" key="3">
    <source>
        <dbReference type="ARBA" id="ARBA00022630"/>
    </source>
</evidence>
<protein>
    <submittedName>
        <fullName evidence="10">Butyryl-CoA dehydrogenase</fullName>
        <ecNumber evidence="10">1.3.8.1</ecNumber>
    </submittedName>
</protein>